<evidence type="ECO:0000256" key="1">
    <source>
        <dbReference type="SAM" id="Phobius"/>
    </source>
</evidence>
<dbReference type="KEGG" id="fpz:LA55_1288"/>
<keyword evidence="1" id="KW-1133">Transmembrane helix</keyword>
<proteinExistence type="predicted"/>
<name>A0A0B6D4B5_9GAMM</name>
<keyword evidence="1" id="KW-0472">Membrane</keyword>
<reference evidence="2 3" key="1">
    <citation type="journal article" date="2015" name="Genome Announc.">
        <title>Genome sequencing of 18 francisella strains to aid in assay development and testing.</title>
        <authorList>
            <person name="Johnson S.L."/>
            <person name="Daligault H.E."/>
            <person name="Davenport K.W."/>
            <person name="Coyne S.R."/>
            <person name="Frey K.G."/>
            <person name="Koroleva G.I."/>
            <person name="Broomall S.M."/>
            <person name="Bishop-Lilly K.A."/>
            <person name="Bruce D.C."/>
            <person name="Chertkov O."/>
            <person name="Freitas T."/>
            <person name="Jaissle J."/>
            <person name="Ladner J.T."/>
            <person name="Rosenzweig C.N."/>
            <person name="Gibbons H.S."/>
            <person name="Palacios G.F."/>
            <person name="Redden C.L."/>
            <person name="Xu Y."/>
            <person name="Minogue T.D."/>
            <person name="Chain P.S."/>
        </authorList>
    </citation>
    <scope>NUCLEOTIDE SEQUENCE [LARGE SCALE GENOMIC DNA]</scope>
    <source>
        <strain evidence="2 3">GA01-2794</strain>
    </source>
</reference>
<dbReference type="EMBL" id="CP009440">
    <property type="protein sequence ID" value="AJI53162.1"/>
    <property type="molecule type" value="Genomic_DNA"/>
</dbReference>
<keyword evidence="1" id="KW-0812">Transmembrane</keyword>
<evidence type="ECO:0000313" key="2">
    <source>
        <dbReference type="EMBL" id="AJI53162.1"/>
    </source>
</evidence>
<dbReference type="AlphaFoldDB" id="A0A0B6D4B5"/>
<evidence type="ECO:0000313" key="3">
    <source>
        <dbReference type="Proteomes" id="UP000031830"/>
    </source>
</evidence>
<feature type="transmembrane region" description="Helical" evidence="1">
    <location>
        <begin position="6"/>
        <end position="26"/>
    </location>
</feature>
<dbReference type="RefSeq" id="WP_158409405.1">
    <property type="nucleotide sequence ID" value="NZ_CP009440.1"/>
</dbReference>
<dbReference type="Proteomes" id="UP000031830">
    <property type="component" value="Chromosome"/>
</dbReference>
<gene>
    <name evidence="2" type="ORF">LA55_1288</name>
</gene>
<accession>A0A0B6D4B5</accession>
<protein>
    <submittedName>
        <fullName evidence="2">Uncharacterized protein</fullName>
    </submittedName>
</protein>
<organism evidence="2 3">
    <name type="scientific">Francisella philomiragia</name>
    <dbReference type="NCBI Taxonomy" id="28110"/>
    <lineage>
        <taxon>Bacteria</taxon>
        <taxon>Pseudomonadati</taxon>
        <taxon>Pseudomonadota</taxon>
        <taxon>Gammaproteobacteria</taxon>
        <taxon>Thiotrichales</taxon>
        <taxon>Francisellaceae</taxon>
        <taxon>Francisella</taxon>
    </lineage>
</organism>
<sequence length="388" mass="44133">MIFNKLSSSIFRVVVIGVMSIFLYQLSYSNIIKVDKELTLSENNINYIATIHQPNVKAMAINSDGTKLYSIYYNFGQLCVNITKLSASISSASTHSNCFDSIDSEDNHIVDMLINKFGNAFYLFSKHDITAYNISPISDKIKGRLFNYYINSDIIQVIPSMNLDFIYVLTSSENSSSGKLLTYKVDKNGQFDKISEEYLNFKPIEMMLGKYNIYISSNKEIYRYSFDLKKDINKSERVVSINDGVLESFDITEDTDTKAKLAVGIRKVDSINNQEYGVYRLYNLDGFVQLQEEESLDRVPVKVVYRVAKEPLILYEKAKLKIIGDRYMSAETLEPLREGTLIALNVRNNMTGYSSNSVIDENVCVMTFCSKFFAVATKGDIYVFNVIG</sequence>